<protein>
    <submittedName>
        <fullName evidence="2">Phosphatidate cytidylyltransferase</fullName>
    </submittedName>
</protein>
<evidence type="ECO:0000313" key="3">
    <source>
        <dbReference type="Proteomes" id="UP000252893"/>
    </source>
</evidence>
<dbReference type="EMBL" id="QNRH01000003">
    <property type="protein sequence ID" value="RBO95577.1"/>
    <property type="molecule type" value="Genomic_DNA"/>
</dbReference>
<keyword evidence="2" id="KW-0808">Transferase</keyword>
<feature type="transmembrane region" description="Helical" evidence="1">
    <location>
        <begin position="93"/>
        <end position="111"/>
    </location>
</feature>
<name>A0A366DZV4_9HYPH</name>
<feature type="transmembrane region" description="Helical" evidence="1">
    <location>
        <begin position="178"/>
        <end position="200"/>
    </location>
</feature>
<evidence type="ECO:0000313" key="2">
    <source>
        <dbReference type="EMBL" id="RBO95577.1"/>
    </source>
</evidence>
<comment type="caution">
    <text evidence="2">The sequence shown here is derived from an EMBL/GenBank/DDBJ whole genome shotgun (WGS) entry which is preliminary data.</text>
</comment>
<dbReference type="PANTHER" id="PTHR43535">
    <property type="entry name" value="PHOSPHATIDATE CYTIDYLYLTRANSFERASE"/>
    <property type="match status" value="1"/>
</dbReference>
<dbReference type="GO" id="GO:0005886">
    <property type="term" value="C:plasma membrane"/>
    <property type="evidence" value="ECO:0007669"/>
    <property type="project" value="TreeGrafter"/>
</dbReference>
<keyword evidence="1" id="KW-0812">Transmembrane</keyword>
<dbReference type="RefSeq" id="WP_170137471.1">
    <property type="nucleotide sequence ID" value="NZ_JBHEEG010000008.1"/>
</dbReference>
<keyword evidence="1" id="KW-0472">Membrane</keyword>
<dbReference type="GO" id="GO:0016779">
    <property type="term" value="F:nucleotidyltransferase activity"/>
    <property type="evidence" value="ECO:0007669"/>
    <property type="project" value="UniProtKB-KW"/>
</dbReference>
<proteinExistence type="predicted"/>
<keyword evidence="1" id="KW-1133">Transmembrane helix</keyword>
<dbReference type="PANTHER" id="PTHR43535:SF1">
    <property type="entry name" value="PHOSPHATIDATE CYTIDYLYLTRANSFERASE"/>
    <property type="match status" value="1"/>
</dbReference>
<dbReference type="GO" id="GO:0009273">
    <property type="term" value="P:peptidoglycan-based cell wall biogenesis"/>
    <property type="evidence" value="ECO:0007669"/>
    <property type="project" value="TreeGrafter"/>
</dbReference>
<reference evidence="2 3" key="1">
    <citation type="submission" date="2018-06" db="EMBL/GenBank/DDBJ databases">
        <title>Genomic Encyclopedia of Type Strains, Phase IV (KMG-IV): sequencing the most valuable type-strain genomes for metagenomic binning, comparative biology and taxonomic classification.</title>
        <authorList>
            <person name="Goeker M."/>
        </authorList>
    </citation>
    <scope>NUCLEOTIDE SEQUENCE [LARGE SCALE GENOMIC DNA]</scope>
    <source>
        <strain evidence="2 3">DSM 25619</strain>
    </source>
</reference>
<accession>A0A366DZV4</accession>
<feature type="transmembrane region" description="Helical" evidence="1">
    <location>
        <begin position="117"/>
        <end position="140"/>
    </location>
</feature>
<gene>
    <name evidence="2" type="ORF">DFR47_103140</name>
</gene>
<feature type="transmembrane region" description="Helical" evidence="1">
    <location>
        <begin position="48"/>
        <end position="73"/>
    </location>
</feature>
<feature type="transmembrane region" description="Helical" evidence="1">
    <location>
        <begin position="221"/>
        <end position="239"/>
    </location>
</feature>
<sequence length="310" mass="34163">MSEETNLLLIGLIALLSVASLAAALISWRSAKPLPSTLSNINARIRAWWIMIAAITIAFLFGKAGVVILFGLVSFAALREYVTLTHTHRSDHWLLLGAFLIVIPVQYYLVWVEWYGLYSIFIPVYVFLAMSVLTALWGNTSRFLERISEQQWGIMLSVYCISHVPALATLHIEGFEGRQMLLIAFLIAVVQGCDVLQFIFGKLFGKHRISPKVSPSKTWEGLIGGVASASLLGAALSWLTPFSPLQAGGLAAIACIMGFFGGLVASAIKRDRGVKDWGHMIEGHGGMMDRADSLVFAAPVFFHLIRYFWT</sequence>
<organism evidence="2 3">
    <name type="scientific">Pseudochrobactrum asaccharolyticum</name>
    <dbReference type="NCBI Taxonomy" id="354351"/>
    <lineage>
        <taxon>Bacteria</taxon>
        <taxon>Pseudomonadati</taxon>
        <taxon>Pseudomonadota</taxon>
        <taxon>Alphaproteobacteria</taxon>
        <taxon>Hyphomicrobiales</taxon>
        <taxon>Brucellaceae</taxon>
        <taxon>Pseudochrobactrum</taxon>
    </lineage>
</organism>
<dbReference type="Proteomes" id="UP000252893">
    <property type="component" value="Unassembled WGS sequence"/>
</dbReference>
<feature type="transmembrane region" description="Helical" evidence="1">
    <location>
        <begin position="245"/>
        <end position="268"/>
    </location>
</feature>
<keyword evidence="2" id="KW-0548">Nucleotidyltransferase</keyword>
<dbReference type="AlphaFoldDB" id="A0A366DZV4"/>
<keyword evidence="3" id="KW-1185">Reference proteome</keyword>
<feature type="transmembrane region" description="Helical" evidence="1">
    <location>
        <begin position="152"/>
        <end position="172"/>
    </location>
</feature>
<evidence type="ECO:0000256" key="1">
    <source>
        <dbReference type="SAM" id="Phobius"/>
    </source>
</evidence>
<dbReference type="Pfam" id="PF01148">
    <property type="entry name" value="CTP_transf_1"/>
    <property type="match status" value="1"/>
</dbReference>